<evidence type="ECO:0000256" key="2">
    <source>
        <dbReference type="ARBA" id="ARBA00022481"/>
    </source>
</evidence>
<dbReference type="FunFam" id="3.30.160.20:FF:000010">
    <property type="entry name" value="Peptide chain release factor 2"/>
    <property type="match status" value="1"/>
</dbReference>
<dbReference type="InterPro" id="IPR000352">
    <property type="entry name" value="Pep_chain_release_fac_I"/>
</dbReference>
<dbReference type="Gene3D" id="3.30.160.20">
    <property type="match status" value="1"/>
</dbReference>
<keyword evidence="8" id="KW-1185">Reference proteome</keyword>
<evidence type="ECO:0000256" key="3">
    <source>
        <dbReference type="ARBA" id="ARBA00022917"/>
    </source>
</evidence>
<proteinExistence type="inferred from homology"/>
<protein>
    <recommendedName>
        <fullName evidence="4 5">Peptide chain release factor 2</fullName>
        <shortName evidence="4">RF-2</shortName>
    </recommendedName>
</protein>
<dbReference type="Pfam" id="PF00472">
    <property type="entry name" value="RF-1"/>
    <property type="match status" value="1"/>
</dbReference>
<evidence type="ECO:0000313" key="8">
    <source>
        <dbReference type="Proteomes" id="UP000004662"/>
    </source>
</evidence>
<dbReference type="eggNOG" id="COG1186">
    <property type="taxonomic scope" value="Bacteria"/>
</dbReference>
<feature type="modified residue" description="N5-methylglutamine" evidence="4">
    <location>
        <position position="251"/>
    </location>
</feature>
<comment type="function">
    <text evidence="4">Peptide chain release factor 2 directs the termination of translation in response to the peptide chain termination codons UGA and UAA.</text>
</comment>
<accession>G7QDF6</accession>
<reference evidence="8" key="1">
    <citation type="journal article" date="2015" name="Genome Announc.">
        <title>High-Quality Draft Genome Sequence of Desulfovibrio carbinoliphilus FW-101-2B, an Organic Acid-Oxidizing Sulfate-Reducing Bacterium Isolated from Uranium(VI)-Contaminated Groundwater.</title>
        <authorList>
            <person name="Ramsay B.D."/>
            <person name="Hwang C."/>
            <person name="Woo H.L."/>
            <person name="Carroll S.L."/>
            <person name="Lucas S."/>
            <person name="Han J."/>
            <person name="Lapidus A.L."/>
            <person name="Cheng J.F."/>
            <person name="Goodwin L.A."/>
            <person name="Pitluck S."/>
            <person name="Peters L."/>
            <person name="Chertkov O."/>
            <person name="Held B."/>
            <person name="Detter J.C."/>
            <person name="Han C.S."/>
            <person name="Tapia R."/>
            <person name="Land M.L."/>
            <person name="Hauser L.J."/>
            <person name="Kyrpides N.C."/>
            <person name="Ivanova N.N."/>
            <person name="Mikhailova N."/>
            <person name="Pagani I."/>
            <person name="Woyke T."/>
            <person name="Arkin A.P."/>
            <person name="Dehal P."/>
            <person name="Chivian D."/>
            <person name="Criddle C.S."/>
            <person name="Wu W."/>
            <person name="Chakraborty R."/>
            <person name="Hazen T.C."/>
            <person name="Fields M.W."/>
        </authorList>
    </citation>
    <scope>NUCLEOTIDE SEQUENCE [LARGE SCALE GENOMIC DNA]</scope>
    <source>
        <strain evidence="8">FW-101-2B</strain>
    </source>
</reference>
<dbReference type="GO" id="GO:0016149">
    <property type="term" value="F:translation release factor activity, codon specific"/>
    <property type="evidence" value="ECO:0007669"/>
    <property type="project" value="UniProtKB-UniRule"/>
</dbReference>
<evidence type="ECO:0000259" key="6">
    <source>
        <dbReference type="PROSITE" id="PS00745"/>
    </source>
</evidence>
<keyword evidence="2 4" id="KW-0488">Methylation</keyword>
<dbReference type="Pfam" id="PF03462">
    <property type="entry name" value="PCRF"/>
    <property type="match status" value="1"/>
</dbReference>
<name>G7QDF6_9BACT</name>
<dbReference type="STRING" id="694327.DFW101_0445"/>
<organism evidence="7 8">
    <name type="scientific">Solidesulfovibrio carbinoliphilus subsp. oakridgensis</name>
    <dbReference type="NCBI Taxonomy" id="694327"/>
    <lineage>
        <taxon>Bacteria</taxon>
        <taxon>Pseudomonadati</taxon>
        <taxon>Thermodesulfobacteriota</taxon>
        <taxon>Desulfovibrionia</taxon>
        <taxon>Desulfovibrionales</taxon>
        <taxon>Desulfovibrionaceae</taxon>
        <taxon>Solidesulfovibrio</taxon>
    </lineage>
</organism>
<comment type="similarity">
    <text evidence="1 4">Belongs to the prokaryotic/mitochondrial release factor family.</text>
</comment>
<dbReference type="Proteomes" id="UP000004662">
    <property type="component" value="Chromosome"/>
</dbReference>
<keyword evidence="3 4" id="KW-0648">Protein biosynthesis</keyword>
<dbReference type="InterPro" id="IPR004374">
    <property type="entry name" value="PrfB"/>
</dbReference>
<dbReference type="InterPro" id="IPR005139">
    <property type="entry name" value="PCRF"/>
</dbReference>
<dbReference type="HAMAP" id="MF_00094">
    <property type="entry name" value="Rel_fac_2"/>
    <property type="match status" value="1"/>
</dbReference>
<evidence type="ECO:0000313" key="7">
    <source>
        <dbReference type="EMBL" id="EHJ46462.1"/>
    </source>
</evidence>
<evidence type="ECO:0000256" key="5">
    <source>
        <dbReference type="NCBIfam" id="TIGR00020"/>
    </source>
</evidence>
<dbReference type="PROSITE" id="PS00745">
    <property type="entry name" value="RF_PROK_I"/>
    <property type="match status" value="1"/>
</dbReference>
<dbReference type="InterPro" id="IPR045853">
    <property type="entry name" value="Pep_chain_release_fac_I_sf"/>
</dbReference>
<gene>
    <name evidence="4" type="primary">prfB</name>
    <name evidence="7" type="ORF">DFW101_0445</name>
</gene>
<sequence length="366" mass="40951">MLQYSELRTQGTELSSKFEEFWRRLDLDQSRHRLAEIEAELSKEGAWDNPERMTPILREKSVLTAKVTGGEKLLAAKADLDEWMSLAKDDNSPEILDALAEQIVSLGSELADAELAAFFGPEDNADAILEIHPGAGGTEAQDWAEMLLRMYRRWAERKQFGIKVLDFLPGDEAGVKSVTLQISGPYAYGLLDAEKGIHRLIRISPFDSSGRRHTSFASVDVYPDAGLDIDIDVKEEDLRVDVFRASGPGGQHVNKTSSAIRITHLPTGIVVQCQNEKSQHRNRESAMKVLKARLYDLELKKIQAEKQENYDSKNAIGFGSQIRTYTMQPYQLVKDHRTGVEVGDVGAVMDGELDKFIRGYLLAGRQ</sequence>
<feature type="domain" description="Prokaryotic-type class I peptide chain release factors" evidence="6">
    <location>
        <begin position="244"/>
        <end position="260"/>
    </location>
</feature>
<dbReference type="Gene3D" id="1.20.58.410">
    <property type="entry name" value="Release factor"/>
    <property type="match status" value="1"/>
</dbReference>
<dbReference type="PANTHER" id="PTHR43116:SF3">
    <property type="entry name" value="CLASS I PEPTIDE CHAIN RELEASE FACTOR"/>
    <property type="match status" value="1"/>
</dbReference>
<dbReference type="SMART" id="SM00937">
    <property type="entry name" value="PCRF"/>
    <property type="match status" value="1"/>
</dbReference>
<dbReference type="Gene3D" id="3.30.70.1660">
    <property type="match status" value="1"/>
</dbReference>
<dbReference type="HOGENOM" id="CLU_221804_0_0_7"/>
<comment type="subcellular location">
    <subcellularLocation>
        <location evidence="4">Cytoplasm</location>
    </subcellularLocation>
</comment>
<dbReference type="AlphaFoldDB" id="G7QDF6"/>
<comment type="PTM">
    <text evidence="4">Methylated by PrmC. Methylation increases the termination efficiency of RF2.</text>
</comment>
<evidence type="ECO:0000256" key="1">
    <source>
        <dbReference type="ARBA" id="ARBA00010835"/>
    </source>
</evidence>
<evidence type="ECO:0000256" key="4">
    <source>
        <dbReference type="HAMAP-Rule" id="MF_00094"/>
    </source>
</evidence>
<dbReference type="GO" id="GO:0005737">
    <property type="term" value="C:cytoplasm"/>
    <property type="evidence" value="ECO:0007669"/>
    <property type="project" value="UniProtKB-SubCell"/>
</dbReference>
<keyword evidence="4" id="KW-0963">Cytoplasm</keyword>
<dbReference type="PANTHER" id="PTHR43116">
    <property type="entry name" value="PEPTIDE CHAIN RELEASE FACTOR 2"/>
    <property type="match status" value="1"/>
</dbReference>
<dbReference type="SUPFAM" id="SSF75620">
    <property type="entry name" value="Release factor"/>
    <property type="match status" value="1"/>
</dbReference>
<dbReference type="EMBL" id="CM001368">
    <property type="protein sequence ID" value="EHJ46462.1"/>
    <property type="molecule type" value="Genomic_DNA"/>
</dbReference>
<dbReference type="RefSeq" id="WP_009179903.1">
    <property type="nucleotide sequence ID" value="NZ_CM001368.1"/>
</dbReference>
<dbReference type="NCBIfam" id="TIGR00020">
    <property type="entry name" value="prfB"/>
    <property type="match status" value="1"/>
</dbReference>